<keyword evidence="1" id="KW-1133">Transmembrane helix</keyword>
<dbReference type="Proteomes" id="UP000054097">
    <property type="component" value="Unassembled WGS sequence"/>
</dbReference>
<protein>
    <submittedName>
        <fullName evidence="2">Uncharacterized protein</fullName>
    </submittedName>
</protein>
<feature type="transmembrane region" description="Helical" evidence="1">
    <location>
        <begin position="365"/>
        <end position="388"/>
    </location>
</feature>
<evidence type="ECO:0000313" key="3">
    <source>
        <dbReference type="Proteomes" id="UP000054097"/>
    </source>
</evidence>
<keyword evidence="1" id="KW-0812">Transmembrane</keyword>
<feature type="transmembrane region" description="Helical" evidence="1">
    <location>
        <begin position="300"/>
        <end position="321"/>
    </location>
</feature>
<reference evidence="2 3" key="1">
    <citation type="submission" date="2014-04" db="EMBL/GenBank/DDBJ databases">
        <authorList>
            <consortium name="DOE Joint Genome Institute"/>
            <person name="Kuo A."/>
            <person name="Zuccaro A."/>
            <person name="Kohler A."/>
            <person name="Nagy L.G."/>
            <person name="Floudas D."/>
            <person name="Copeland A."/>
            <person name="Barry K.W."/>
            <person name="Cichocki N."/>
            <person name="Veneault-Fourrey C."/>
            <person name="LaButti K."/>
            <person name="Lindquist E.A."/>
            <person name="Lipzen A."/>
            <person name="Lundell T."/>
            <person name="Morin E."/>
            <person name="Murat C."/>
            <person name="Sun H."/>
            <person name="Tunlid A."/>
            <person name="Henrissat B."/>
            <person name="Grigoriev I.V."/>
            <person name="Hibbett D.S."/>
            <person name="Martin F."/>
            <person name="Nordberg H.P."/>
            <person name="Cantor M.N."/>
            <person name="Hua S.X."/>
        </authorList>
    </citation>
    <scope>NUCLEOTIDE SEQUENCE [LARGE SCALE GENOMIC DNA]</scope>
    <source>
        <strain evidence="2 3">MAFF 305830</strain>
    </source>
</reference>
<keyword evidence="1" id="KW-0472">Membrane</keyword>
<name>A0A0C3AQS4_SERVB</name>
<evidence type="ECO:0000313" key="2">
    <source>
        <dbReference type="EMBL" id="KIM22424.1"/>
    </source>
</evidence>
<proteinExistence type="predicted"/>
<evidence type="ECO:0000256" key="1">
    <source>
        <dbReference type="SAM" id="Phobius"/>
    </source>
</evidence>
<feature type="transmembrane region" description="Helical" evidence="1">
    <location>
        <begin position="333"/>
        <end position="353"/>
    </location>
</feature>
<dbReference type="OrthoDB" id="9451547at2759"/>
<dbReference type="PANTHER" id="PTHR35043:SF7">
    <property type="entry name" value="TRANSCRIPTION FACTOR DOMAIN-CONTAINING PROTEIN"/>
    <property type="match status" value="1"/>
</dbReference>
<dbReference type="HOGENOM" id="CLU_022883_6_1_1"/>
<dbReference type="AlphaFoldDB" id="A0A0C3AQS4"/>
<dbReference type="EMBL" id="KN824356">
    <property type="protein sequence ID" value="KIM22424.1"/>
    <property type="molecule type" value="Genomic_DNA"/>
</dbReference>
<accession>A0A0C3AQS4</accession>
<gene>
    <name evidence="2" type="ORF">M408DRAFT_323693</name>
</gene>
<feature type="transmembrane region" description="Helical" evidence="1">
    <location>
        <begin position="62"/>
        <end position="82"/>
    </location>
</feature>
<keyword evidence="3" id="KW-1185">Reference proteome</keyword>
<feature type="transmembrane region" description="Helical" evidence="1">
    <location>
        <begin position="12"/>
        <end position="32"/>
    </location>
</feature>
<organism evidence="2 3">
    <name type="scientific">Serendipita vermifera MAFF 305830</name>
    <dbReference type="NCBI Taxonomy" id="933852"/>
    <lineage>
        <taxon>Eukaryota</taxon>
        <taxon>Fungi</taxon>
        <taxon>Dikarya</taxon>
        <taxon>Basidiomycota</taxon>
        <taxon>Agaricomycotina</taxon>
        <taxon>Agaricomycetes</taxon>
        <taxon>Sebacinales</taxon>
        <taxon>Serendipitaceae</taxon>
        <taxon>Serendipita</taxon>
    </lineage>
</organism>
<feature type="transmembrane region" description="Helical" evidence="1">
    <location>
        <begin position="207"/>
        <end position="225"/>
    </location>
</feature>
<dbReference type="PANTHER" id="PTHR35043">
    <property type="entry name" value="TRANSCRIPTION FACTOR DOMAIN-CONTAINING PROTEIN"/>
    <property type="match status" value="1"/>
</dbReference>
<sequence>MNQDNQRSLANIIRSCLSTIFLCTWIAVHPNIHFRPEKLKQPWSEKWLWDPLHELFTYKLPLFFWALIVPEYILSWAIRQYIQAGKFSKQVEGWTRTHGFFLIMGGFHLFRLPEGAPSIPLPIESSKPCEVVIPSGTNPGKDAIPVCPLKLDDLSTDVFGFIAPTEGELKDRGKSDALTKTIVLVQTLWFVIQCIARGIRQLPLTELEVVTLAYAMLNFFIYIFWWDKPKGAERPIRVYKPFGASHEESGKPLREWPENRVWRWAQTVFEYTIGVQDDYVKLSQRRSVPMFWSGRLGYDAAHDILFATVLGAGFGAMHCIAWSSDFPSRAELVLWRVACVAMIAIPAMVTMGVGLTNLSLVNERYFGWLMIIAEIIVVLLVLSAWLYIASRITTLVIALTTLRSLPPAAFTNVDWTTFFPHI</sequence>
<reference evidence="3" key="2">
    <citation type="submission" date="2015-01" db="EMBL/GenBank/DDBJ databases">
        <title>Evolutionary Origins and Diversification of the Mycorrhizal Mutualists.</title>
        <authorList>
            <consortium name="DOE Joint Genome Institute"/>
            <consortium name="Mycorrhizal Genomics Consortium"/>
            <person name="Kohler A."/>
            <person name="Kuo A."/>
            <person name="Nagy L.G."/>
            <person name="Floudas D."/>
            <person name="Copeland A."/>
            <person name="Barry K.W."/>
            <person name="Cichocki N."/>
            <person name="Veneault-Fourrey C."/>
            <person name="LaButti K."/>
            <person name="Lindquist E.A."/>
            <person name="Lipzen A."/>
            <person name="Lundell T."/>
            <person name="Morin E."/>
            <person name="Murat C."/>
            <person name="Riley R."/>
            <person name="Ohm R."/>
            <person name="Sun H."/>
            <person name="Tunlid A."/>
            <person name="Henrissat B."/>
            <person name="Grigoriev I.V."/>
            <person name="Hibbett D.S."/>
            <person name="Martin F."/>
        </authorList>
    </citation>
    <scope>NUCLEOTIDE SEQUENCE [LARGE SCALE GENOMIC DNA]</scope>
    <source>
        <strain evidence="3">MAFF 305830</strain>
    </source>
</reference>